<dbReference type="PANTHER" id="PTHR31475:SF5">
    <property type="entry name" value="UPF0462 PROTEIN C4ORF33 HOMOLOG"/>
    <property type="match status" value="1"/>
</dbReference>
<name>A0A087UPT4_STEMI</name>
<proteinExistence type="inferred from homology"/>
<keyword evidence="2" id="KW-0732">Signal</keyword>
<dbReference type="STRING" id="407821.A0A087UPT4"/>
<dbReference type="Proteomes" id="UP000054359">
    <property type="component" value="Unassembled WGS sequence"/>
</dbReference>
<dbReference type="AlphaFoldDB" id="A0A087UPT4"/>
<protein>
    <submittedName>
        <fullName evidence="3">Uncharacterized protein</fullName>
    </submittedName>
</protein>
<dbReference type="OMA" id="TIFGEEW"/>
<dbReference type="EMBL" id="KK120921">
    <property type="protein sequence ID" value="KFM79373.1"/>
    <property type="molecule type" value="Genomic_DNA"/>
</dbReference>
<reference evidence="3 4" key="1">
    <citation type="submission" date="2013-11" db="EMBL/GenBank/DDBJ databases">
        <title>Genome sequencing of Stegodyphus mimosarum.</title>
        <authorList>
            <person name="Bechsgaard J."/>
        </authorList>
    </citation>
    <scope>NUCLEOTIDE SEQUENCE [LARGE SCALE GENOMIC DNA]</scope>
</reference>
<organism evidence="3 4">
    <name type="scientific">Stegodyphus mimosarum</name>
    <name type="common">African social velvet spider</name>
    <dbReference type="NCBI Taxonomy" id="407821"/>
    <lineage>
        <taxon>Eukaryota</taxon>
        <taxon>Metazoa</taxon>
        <taxon>Ecdysozoa</taxon>
        <taxon>Arthropoda</taxon>
        <taxon>Chelicerata</taxon>
        <taxon>Arachnida</taxon>
        <taxon>Araneae</taxon>
        <taxon>Araneomorphae</taxon>
        <taxon>Entelegynae</taxon>
        <taxon>Eresoidea</taxon>
        <taxon>Eresidae</taxon>
        <taxon>Stegodyphus</taxon>
    </lineage>
</organism>
<evidence type="ECO:0000313" key="4">
    <source>
        <dbReference type="Proteomes" id="UP000054359"/>
    </source>
</evidence>
<feature type="chain" id="PRO_5001830733" evidence="2">
    <location>
        <begin position="25"/>
        <end position="230"/>
    </location>
</feature>
<feature type="signal peptide" evidence="2">
    <location>
        <begin position="1"/>
        <end position="24"/>
    </location>
</feature>
<accession>A0A087UPT4</accession>
<keyword evidence="4" id="KW-1185">Reference proteome</keyword>
<dbReference type="Gene3D" id="2.60.40.1190">
    <property type="match status" value="1"/>
</dbReference>
<sequence>MEETIGRSQWMLLIFVLLQAAAEARMEFKIAKTWDDRPLDHESTKISFQTDGNFIVMNVTAPFFNDPPAPRGAAGQPFKNLFDYEVVEAFFLGQDDKYLEVELSPHGQHLVLLLSGRRNVIKMCLPMSYDVSIWDNHWYGIARIPKTYFPPRIRRFNAYAIHGSGERRHYEALYPVPRNRFEQPDFHRLDYFGYLSFSVIFSVGHSLSDVWHDALENYEKGLTCEASHSK</sequence>
<comment type="similarity">
    <text evidence="1">Belongs to the UPF0462 family.</text>
</comment>
<dbReference type="OrthoDB" id="10056816at2759"/>
<dbReference type="PANTHER" id="PTHR31475">
    <property type="entry name" value="UPF0462 PROTEIN"/>
    <property type="match status" value="1"/>
</dbReference>
<evidence type="ECO:0000256" key="2">
    <source>
        <dbReference type="SAM" id="SignalP"/>
    </source>
</evidence>
<evidence type="ECO:0000256" key="1">
    <source>
        <dbReference type="ARBA" id="ARBA00038085"/>
    </source>
</evidence>
<feature type="non-terminal residue" evidence="3">
    <location>
        <position position="230"/>
    </location>
</feature>
<gene>
    <name evidence="3" type="ORF">X975_16775</name>
</gene>
<evidence type="ECO:0000313" key="3">
    <source>
        <dbReference type="EMBL" id="KFM79373.1"/>
    </source>
</evidence>